<dbReference type="SMART" id="SM01367">
    <property type="entry name" value="DUF3452"/>
    <property type="match status" value="1"/>
</dbReference>
<evidence type="ECO:0000256" key="8">
    <source>
        <dbReference type="ARBA" id="ARBA00023242"/>
    </source>
</evidence>
<dbReference type="InterPro" id="IPR013763">
    <property type="entry name" value="Cyclin-like_dom"/>
</dbReference>
<keyword evidence="3" id="KW-0678">Repressor</keyword>
<feature type="region of interest" description="Disordered" evidence="15">
    <location>
        <begin position="1035"/>
        <end position="1067"/>
    </location>
</feature>
<evidence type="ECO:0000256" key="2">
    <source>
        <dbReference type="ARBA" id="ARBA00009475"/>
    </source>
</evidence>
<evidence type="ECO:0000259" key="19">
    <source>
        <dbReference type="SMART" id="SM01369"/>
    </source>
</evidence>
<accession>A0A3M6UCC8</accession>
<evidence type="ECO:0000256" key="14">
    <source>
        <dbReference type="ARBA" id="ARBA00083153"/>
    </source>
</evidence>
<reference evidence="20 21" key="1">
    <citation type="journal article" date="2018" name="Sci. Rep.">
        <title>Comparative analysis of the Pocillopora damicornis genome highlights role of immune system in coral evolution.</title>
        <authorList>
            <person name="Cunning R."/>
            <person name="Bay R.A."/>
            <person name="Gillette P."/>
            <person name="Baker A.C."/>
            <person name="Traylor-Knowles N."/>
        </authorList>
    </citation>
    <scope>NUCLEOTIDE SEQUENCE [LARGE SCALE GENOMIC DNA]</scope>
    <source>
        <strain evidence="20">RSMAS</strain>
        <tissue evidence="20">Whole animal</tissue>
    </source>
</reference>
<dbReference type="GO" id="GO:0006325">
    <property type="term" value="P:chromatin organization"/>
    <property type="evidence" value="ECO:0007669"/>
    <property type="project" value="UniProtKB-KW"/>
</dbReference>
<evidence type="ECO:0000256" key="11">
    <source>
        <dbReference type="ARBA" id="ARBA00065472"/>
    </source>
</evidence>
<feature type="compositionally biased region" description="Low complexity" evidence="15">
    <location>
        <begin position="901"/>
        <end position="916"/>
    </location>
</feature>
<evidence type="ECO:0000256" key="10">
    <source>
        <dbReference type="ARBA" id="ARBA00056699"/>
    </source>
</evidence>
<dbReference type="SMART" id="SM00385">
    <property type="entry name" value="CYCLIN"/>
    <property type="match status" value="1"/>
</dbReference>
<dbReference type="Gene3D" id="1.10.472.10">
    <property type="entry name" value="Cyclin-like"/>
    <property type="match status" value="3"/>
</dbReference>
<feature type="domain" description="Retinoblastoma-associated protein A-box" evidence="18">
    <location>
        <begin position="385"/>
        <end position="582"/>
    </location>
</feature>
<comment type="caution">
    <text evidence="20">The sequence shown here is derived from an EMBL/GenBank/DDBJ whole genome shotgun (WGS) entry which is preliminary data.</text>
</comment>
<feature type="region of interest" description="Disordered" evidence="15">
    <location>
        <begin position="722"/>
        <end position="761"/>
    </location>
</feature>
<feature type="region of interest" description="Disordered" evidence="15">
    <location>
        <begin position="870"/>
        <end position="941"/>
    </location>
</feature>
<comment type="similarity">
    <text evidence="2">Belongs to the retinoblastoma protein (RB) family.</text>
</comment>
<evidence type="ECO:0000256" key="4">
    <source>
        <dbReference type="ARBA" id="ARBA00022553"/>
    </source>
</evidence>
<dbReference type="SUPFAM" id="SSF47954">
    <property type="entry name" value="Cyclin-like"/>
    <property type="match status" value="2"/>
</dbReference>
<dbReference type="InterPro" id="IPR002719">
    <property type="entry name" value="RB_B"/>
</dbReference>
<dbReference type="SMART" id="SM01369">
    <property type="entry name" value="Rb_C"/>
    <property type="match status" value="1"/>
</dbReference>
<feature type="region of interest" description="Disordered" evidence="15">
    <location>
        <begin position="967"/>
        <end position="994"/>
    </location>
</feature>
<dbReference type="SMART" id="SM01368">
    <property type="entry name" value="RB_A"/>
    <property type="match status" value="1"/>
</dbReference>
<evidence type="ECO:0000256" key="12">
    <source>
        <dbReference type="ARBA" id="ARBA00071617"/>
    </source>
</evidence>
<dbReference type="GO" id="GO:0030154">
    <property type="term" value="P:cell differentiation"/>
    <property type="evidence" value="ECO:0007669"/>
    <property type="project" value="TreeGrafter"/>
</dbReference>
<keyword evidence="4" id="KW-0597">Phosphoprotein</keyword>
<evidence type="ECO:0000313" key="21">
    <source>
        <dbReference type="Proteomes" id="UP000275408"/>
    </source>
</evidence>
<dbReference type="GO" id="GO:0006357">
    <property type="term" value="P:regulation of transcription by RNA polymerase II"/>
    <property type="evidence" value="ECO:0007669"/>
    <property type="project" value="InterPro"/>
</dbReference>
<evidence type="ECO:0000256" key="9">
    <source>
        <dbReference type="ARBA" id="ARBA00023306"/>
    </source>
</evidence>
<name>A0A3M6UCC8_POCDA</name>
<dbReference type="GO" id="GO:0005654">
    <property type="term" value="C:nucleoplasm"/>
    <property type="evidence" value="ECO:0007669"/>
    <property type="project" value="UniProtKB-ARBA"/>
</dbReference>
<keyword evidence="6" id="KW-0805">Transcription regulation</keyword>
<dbReference type="InterPro" id="IPR036915">
    <property type="entry name" value="Cyclin-like_sf"/>
</dbReference>
<dbReference type="OMA" id="VYCQSTQ"/>
<dbReference type="Gene3D" id="1.10.472.140">
    <property type="match status" value="1"/>
</dbReference>
<dbReference type="InterPro" id="IPR002720">
    <property type="entry name" value="RB_A"/>
</dbReference>
<evidence type="ECO:0000256" key="6">
    <source>
        <dbReference type="ARBA" id="ARBA00023015"/>
    </source>
</evidence>
<dbReference type="CDD" id="cd00043">
    <property type="entry name" value="CYCLIN_SF"/>
    <property type="match status" value="1"/>
</dbReference>
<feature type="region of interest" description="Disordered" evidence="15">
    <location>
        <begin position="632"/>
        <end position="653"/>
    </location>
</feature>
<evidence type="ECO:0000256" key="15">
    <source>
        <dbReference type="SAM" id="MobiDB-lite"/>
    </source>
</evidence>
<evidence type="ECO:0000313" key="20">
    <source>
        <dbReference type="EMBL" id="RMX51301.1"/>
    </source>
</evidence>
<evidence type="ECO:0000259" key="16">
    <source>
        <dbReference type="SMART" id="SM00385"/>
    </source>
</evidence>
<feature type="domain" description="Retinoblastoma-associated protein N-terminal" evidence="17">
    <location>
        <begin position="65"/>
        <end position="208"/>
    </location>
</feature>
<evidence type="ECO:0000256" key="5">
    <source>
        <dbReference type="ARBA" id="ARBA00022853"/>
    </source>
</evidence>
<evidence type="ECO:0000259" key="17">
    <source>
        <dbReference type="SMART" id="SM01367"/>
    </source>
</evidence>
<feature type="compositionally biased region" description="Low complexity" evidence="15">
    <location>
        <begin position="728"/>
        <end position="761"/>
    </location>
</feature>
<dbReference type="Pfam" id="PF01858">
    <property type="entry name" value="RB_A"/>
    <property type="match status" value="1"/>
</dbReference>
<comment type="function">
    <text evidence="10">Key regulator of entry into cell division. Directly involved in heterochromatin formation by maintaining overall chromatin structure and, in particular, that of constitutive heterochromatin by stabilizing histone methylation. Recruits and targets histone methyltransferases KMT5B and KMT5C, leading to epigenetic transcriptional repression. Controls histone H4 'Lys-20' trimethylation. Probably acts as a transcription repressor by recruiting chromatin-modifying enzymes to promoters. Potent inhibitor of E2F-mediated trans-activation. May act as a tumor suppressor.</text>
</comment>
<dbReference type="InterPro" id="IPR028309">
    <property type="entry name" value="RB_fam"/>
</dbReference>
<dbReference type="InterPro" id="IPR024599">
    <property type="entry name" value="RB_N"/>
</dbReference>
<gene>
    <name evidence="20" type="ORF">pdam_00004659</name>
</gene>
<dbReference type="GO" id="GO:1990841">
    <property type="term" value="F:promoter-specific chromatin binding"/>
    <property type="evidence" value="ECO:0007669"/>
    <property type="project" value="UniProtKB-ARBA"/>
</dbReference>
<evidence type="ECO:0000256" key="7">
    <source>
        <dbReference type="ARBA" id="ARBA00023163"/>
    </source>
</evidence>
<dbReference type="STRING" id="46731.A0A3M6UCC8"/>
<dbReference type="PANTHER" id="PTHR13742:SF17">
    <property type="entry name" value="RE32990P-RELATED"/>
    <property type="match status" value="1"/>
</dbReference>
<dbReference type="GO" id="GO:2000134">
    <property type="term" value="P:negative regulation of G1/S transition of mitotic cell cycle"/>
    <property type="evidence" value="ECO:0007669"/>
    <property type="project" value="TreeGrafter"/>
</dbReference>
<dbReference type="PANTHER" id="PTHR13742">
    <property type="entry name" value="RETINOBLASTOMA-ASSOCIATED PROTEIN RB -RELATED"/>
    <property type="match status" value="1"/>
</dbReference>
<dbReference type="GO" id="GO:0000785">
    <property type="term" value="C:chromatin"/>
    <property type="evidence" value="ECO:0007669"/>
    <property type="project" value="TreeGrafter"/>
</dbReference>
<dbReference type="AlphaFoldDB" id="A0A3M6UCC8"/>
<comment type="subcellular location">
    <subcellularLocation>
        <location evidence="1">Nucleus</location>
    </subcellularLocation>
</comment>
<keyword evidence="21" id="KW-1185">Reference proteome</keyword>
<dbReference type="GO" id="GO:0000977">
    <property type="term" value="F:RNA polymerase II transcription regulatory region sequence-specific DNA binding"/>
    <property type="evidence" value="ECO:0007669"/>
    <property type="project" value="TreeGrafter"/>
</dbReference>
<dbReference type="EMBL" id="RCHS01001807">
    <property type="protein sequence ID" value="RMX51301.1"/>
    <property type="molecule type" value="Genomic_DNA"/>
</dbReference>
<keyword evidence="8" id="KW-0539">Nucleus</keyword>
<feature type="compositionally biased region" description="Low complexity" evidence="15">
    <location>
        <begin position="923"/>
        <end position="937"/>
    </location>
</feature>
<dbReference type="GO" id="GO:0005667">
    <property type="term" value="C:transcription regulator complex"/>
    <property type="evidence" value="ECO:0007669"/>
    <property type="project" value="TreeGrafter"/>
</dbReference>
<dbReference type="FunFam" id="1.10.472.10:FF:000035">
    <property type="entry name" value="RB transcriptional corepressor-like 1"/>
    <property type="match status" value="1"/>
</dbReference>
<dbReference type="OrthoDB" id="844594at2759"/>
<dbReference type="Proteomes" id="UP000275408">
    <property type="component" value="Unassembled WGS sequence"/>
</dbReference>
<comment type="subunit">
    <text evidence="11">Component of the DREAM complex (also named LINC complex) at least composed of E2F4, E2F5, LIN9, LIN37, LIN52, LIN54, MYBL1, MYBL2, RBL1, RBL2, RBBP4, TFDP1 and TFDP2. The complex exists in quiescent cells where it represses cell cycle-dependent genes. It dissociates in S phase when LIN9, LIN37, LIN52 and LIN54 form a subcomplex that binds to MYBL2. Interacts with AATF. Interacts with KDM5A. Interacts with KMT5B and KMT5C. Interacts with USP4. Interacts with RBBP9.</text>
</comment>
<feature type="compositionally biased region" description="Polar residues" evidence="15">
    <location>
        <begin position="889"/>
        <end position="900"/>
    </location>
</feature>
<evidence type="ECO:0000256" key="1">
    <source>
        <dbReference type="ARBA" id="ARBA00004123"/>
    </source>
</evidence>
<evidence type="ECO:0000259" key="18">
    <source>
        <dbReference type="SMART" id="SM01368"/>
    </source>
</evidence>
<feature type="domain" description="Retinoblastoma-associated protein C-terminal" evidence="19">
    <location>
        <begin position="967"/>
        <end position="1085"/>
    </location>
</feature>
<dbReference type="Pfam" id="PF01857">
    <property type="entry name" value="RB_B"/>
    <property type="match status" value="1"/>
</dbReference>
<dbReference type="Pfam" id="PF11934">
    <property type="entry name" value="DUF3452"/>
    <property type="match status" value="1"/>
</dbReference>
<evidence type="ECO:0000256" key="3">
    <source>
        <dbReference type="ARBA" id="ARBA00022491"/>
    </source>
</evidence>
<feature type="domain" description="Cyclin-like" evidence="16">
    <location>
        <begin position="782"/>
        <end position="954"/>
    </location>
</feature>
<dbReference type="FunFam" id="1.10.472.10:FF:000082">
    <property type="entry name" value="retinoblastoma-like protein 1 isoform X1"/>
    <property type="match status" value="1"/>
</dbReference>
<keyword evidence="5" id="KW-0156">Chromatin regulator</keyword>
<dbReference type="FunFam" id="1.10.472.140:FF:000001">
    <property type="entry name" value="Retinoblastoma-like 2, isoform CRA_a"/>
    <property type="match status" value="1"/>
</dbReference>
<dbReference type="InterPro" id="IPR015030">
    <property type="entry name" value="RB_C"/>
</dbReference>
<keyword evidence="7" id="KW-0804">Transcription</keyword>
<organism evidence="20 21">
    <name type="scientific">Pocillopora damicornis</name>
    <name type="common">Cauliflower coral</name>
    <name type="synonym">Millepora damicornis</name>
    <dbReference type="NCBI Taxonomy" id="46731"/>
    <lineage>
        <taxon>Eukaryota</taxon>
        <taxon>Metazoa</taxon>
        <taxon>Cnidaria</taxon>
        <taxon>Anthozoa</taxon>
        <taxon>Hexacorallia</taxon>
        <taxon>Scleractinia</taxon>
        <taxon>Astrocoeniina</taxon>
        <taxon>Pocilloporidae</taxon>
        <taxon>Pocillopora</taxon>
    </lineage>
</organism>
<proteinExistence type="inferred from homology"/>
<protein>
    <recommendedName>
        <fullName evidence="12">Retinoblastoma-like protein 1</fullName>
    </recommendedName>
    <alternativeName>
        <fullName evidence="14">107 kDa retinoblastoma-associated protein</fullName>
    </alternativeName>
    <alternativeName>
        <fullName evidence="13">pRb1</fullName>
    </alternativeName>
</protein>
<evidence type="ECO:0000256" key="13">
    <source>
        <dbReference type="ARBA" id="ARBA00081549"/>
    </source>
</evidence>
<sequence>MASSSDDEEANSSERFENLCRDLNMDKETSQEAWTSYQKISTNYTLEGDSLHWLACALYVACRKSVVPTVDSTGTVEGNCVSLTRLLRAAKLSLIQFFNKMKKWLDMSNAAGDFRKKIELLERNFHVSTVIFKKYEPIFLEIFKDPREENTKTQRGRKSRKQPCSVGDVFAFCWTLYIQAKGNFPAISDDLVNSYHLLLCCLDLLFSNALYAKNRRELLNPKFEGLPQDFGNRDFKVPAEVPCIVESLCNRHQGIILEAKGIKEHHWKPFIKQLFEKKILKGNEENLTGILDQGNFESNGKSVNKEYEEYVLSVGDFDERIFLDDEAHIEIGTPAKSYTFAEVDEQQRMGLRRNLQEHFTRTRSLAPSTPLTGRRYLKEKDPKITPVSTATQSVSRLQALLSGLKAGPSDGLLKIFSECSRNPQEAIESRVSTLGETFLREYVQPSPDRPKSPCSTREFATKRLKLAEILYYKVLESITLLEKKRLQGHLDLTGLLEQDNFHCSLMACCLEIIIFSYNSQRTFPWVIEIFEINPFSFYKIIEVFIKAEDGLSRDVVKHLNHIEEQILECLAWSHDSPLWYSIQQAGSVPSCEDVSLPYQTESVHTTQNLLASPIIHPRVQRICGEEGAARRVLPSPSSPSAHDVFSSPVTPSSGARRNLMVNFGSSSPAQTAQPVTLSPTTRQTTARNAPTFIITPAPGNSGGFLVNQAVVLPNTSTTVQVTSPQAGSVLTTSSTTASPTSSPVRPSSTPTTPKGKVVTPTKPKKTGSLALFFRKVYHLSSVRLRDLCTKLDVHEELRLKMWTCFEHTLMNVTELMKDRHIDQILMCCIYVMGKVTNADLSFQNIMKCYRTQPQAVSHVYRSVLLRGRRRAPLGSSGSDGGARGIKSEPGSSGPASPVQGSSSARASPIRSASSVPSTPPPNSASNSGSSSTENSPNIDGERGDLIEFYNKVFIKRVKNFALKFSAGDRATDSPPLSPLPVMKNQAHSPRRKVSTRHPVYISPHKNGVSMTPTTRMLYCFKESPAEKLRDINHMLKQGGGETSRKRALLQDDQSSHPPAKRTASEEVLQRKLTSMLEERQASASR</sequence>
<keyword evidence="9" id="KW-0131">Cell cycle</keyword>